<evidence type="ECO:0008006" key="4">
    <source>
        <dbReference type="Google" id="ProtNLM"/>
    </source>
</evidence>
<accession>A0A6C0EW09</accession>
<keyword evidence="1" id="KW-0328">Glycosyltransferase</keyword>
<protein>
    <recommendedName>
        <fullName evidence="4">Alpha-1,2-fucosyltransferase</fullName>
    </recommendedName>
</protein>
<dbReference type="AlphaFoldDB" id="A0A6C0EW09"/>
<evidence type="ECO:0000256" key="1">
    <source>
        <dbReference type="ARBA" id="ARBA00022676"/>
    </source>
</evidence>
<keyword evidence="2" id="KW-0808">Transferase</keyword>
<reference evidence="3" key="1">
    <citation type="journal article" date="2020" name="Nature">
        <title>Giant virus diversity and host interactions through global metagenomics.</title>
        <authorList>
            <person name="Schulz F."/>
            <person name="Roux S."/>
            <person name="Paez-Espino D."/>
            <person name="Jungbluth S."/>
            <person name="Walsh D.A."/>
            <person name="Denef V.J."/>
            <person name="McMahon K.D."/>
            <person name="Konstantinidis K.T."/>
            <person name="Eloe-Fadrosh E.A."/>
            <person name="Kyrpides N.C."/>
            <person name="Woyke T."/>
        </authorList>
    </citation>
    <scope>NUCLEOTIDE SEQUENCE</scope>
    <source>
        <strain evidence="3">GVMAG-M-3300009161-30</strain>
    </source>
</reference>
<sequence length="283" mass="32997">MITCNLNGGLGNQLFQIFATIAYSLLYKIPFGFLYKESLGGRFHNRPTYWHSFLSSLANFNYESIPTMLPLREQNFMYNELPSPVALKSENIVLSGYFQSYKYFAPFFPTICKLIRLDKQREQVLNEMATIYDISHITNMVSMHFRIGDYKYLQNSHPLISIEYYKKSITHIISSTNNPTLSIIYFCEKEDNVEVLDKIDKLRIAFPECSFIKAPDNIDDWKQLLLMSCCNHHIIANSSFSWWGAYFNLEEDKIVCYPDPWFGPSANHNIDDLFPDTWTKISA</sequence>
<evidence type="ECO:0000256" key="2">
    <source>
        <dbReference type="ARBA" id="ARBA00022679"/>
    </source>
</evidence>
<dbReference type="PANTHER" id="PTHR11927">
    <property type="entry name" value="GALACTOSIDE 2-L-FUCOSYLTRANSFERASE"/>
    <property type="match status" value="1"/>
</dbReference>
<dbReference type="InterPro" id="IPR002516">
    <property type="entry name" value="Glyco_trans_11"/>
</dbReference>
<organism evidence="3">
    <name type="scientific">viral metagenome</name>
    <dbReference type="NCBI Taxonomy" id="1070528"/>
    <lineage>
        <taxon>unclassified sequences</taxon>
        <taxon>metagenomes</taxon>
        <taxon>organismal metagenomes</taxon>
    </lineage>
</organism>
<proteinExistence type="predicted"/>
<dbReference type="GO" id="GO:0008107">
    <property type="term" value="F:galactoside 2-alpha-L-fucosyltransferase activity"/>
    <property type="evidence" value="ECO:0007669"/>
    <property type="project" value="InterPro"/>
</dbReference>
<dbReference type="GO" id="GO:0016020">
    <property type="term" value="C:membrane"/>
    <property type="evidence" value="ECO:0007669"/>
    <property type="project" value="InterPro"/>
</dbReference>
<name>A0A6C0EW09_9ZZZZ</name>
<dbReference type="GO" id="GO:0005975">
    <property type="term" value="P:carbohydrate metabolic process"/>
    <property type="evidence" value="ECO:0007669"/>
    <property type="project" value="InterPro"/>
</dbReference>
<evidence type="ECO:0000313" key="3">
    <source>
        <dbReference type="EMBL" id="QHT32713.1"/>
    </source>
</evidence>
<dbReference type="CDD" id="cd11301">
    <property type="entry name" value="Fut1_Fut2_like"/>
    <property type="match status" value="1"/>
</dbReference>
<dbReference type="Pfam" id="PF01531">
    <property type="entry name" value="Glyco_transf_11"/>
    <property type="match status" value="1"/>
</dbReference>
<dbReference type="PANTHER" id="PTHR11927:SF9">
    <property type="entry name" value="L-FUCOSYLTRANSFERASE"/>
    <property type="match status" value="1"/>
</dbReference>
<dbReference type="EMBL" id="MN738947">
    <property type="protein sequence ID" value="QHT32713.1"/>
    <property type="molecule type" value="Genomic_DNA"/>
</dbReference>